<dbReference type="GO" id="GO:0046872">
    <property type="term" value="F:metal ion binding"/>
    <property type="evidence" value="ECO:0007669"/>
    <property type="project" value="UniProtKB-KW"/>
</dbReference>
<sequence length="249" mass="26522">MELTALTRYVDELLNVTAFRDYCPNGLQVEGRAQVRTIVSGVTASFDLIEAAIALGADAVLVHHGYFWRGEDARVVGIKRRRLARLLAADLSLLGYHLPLDVHPELGNNAQLAKRMGWVPEGTFGDDSLGVHGRPATAGGCVQDVADALARTLGRAPLVVGDAGRPVARIGWCTGAAQGYLDAAIAAGCDVFVSGEVSEPTVHLARESGVAYISAGHHATERYGIQALGEHLAARFDLEHHFVDIDNPV</sequence>
<dbReference type="Gene3D" id="3.40.1390.30">
    <property type="entry name" value="NIF3 (NGG1p interacting factor 3)-like"/>
    <property type="match status" value="2"/>
</dbReference>
<comment type="similarity">
    <text evidence="1">Belongs to the GTP cyclohydrolase I type 2/NIF3 family.</text>
</comment>
<name>A0A6C1B919_9RHOO</name>
<evidence type="ECO:0000256" key="3">
    <source>
        <dbReference type="PIRSR" id="PIRSR602678-1"/>
    </source>
</evidence>
<dbReference type="Proteomes" id="UP000501991">
    <property type="component" value="Chromosome"/>
</dbReference>
<dbReference type="SUPFAM" id="SSF102705">
    <property type="entry name" value="NIF3 (NGG1p interacting factor 3)-like"/>
    <property type="match status" value="1"/>
</dbReference>
<dbReference type="EMBL" id="CP048836">
    <property type="protein sequence ID" value="QID19873.1"/>
    <property type="molecule type" value="Genomic_DNA"/>
</dbReference>
<dbReference type="InterPro" id="IPR036069">
    <property type="entry name" value="DUF34/NIF3_sf"/>
</dbReference>
<dbReference type="InterPro" id="IPR002678">
    <property type="entry name" value="DUF34/NIF3"/>
</dbReference>
<accession>A0A6C1B919</accession>
<dbReference type="PANTHER" id="PTHR13799">
    <property type="entry name" value="NGG1 INTERACTING FACTOR 3"/>
    <property type="match status" value="1"/>
</dbReference>
<dbReference type="RefSeq" id="WP_173768833.1">
    <property type="nucleotide sequence ID" value="NZ_CP048836.1"/>
</dbReference>
<dbReference type="Pfam" id="PF01784">
    <property type="entry name" value="DUF34_NIF3"/>
    <property type="match status" value="1"/>
</dbReference>
<organism evidence="4 5">
    <name type="scientific">Nitrogeniibacter mangrovi</name>
    <dbReference type="NCBI Taxonomy" id="2016596"/>
    <lineage>
        <taxon>Bacteria</taxon>
        <taxon>Pseudomonadati</taxon>
        <taxon>Pseudomonadota</taxon>
        <taxon>Betaproteobacteria</taxon>
        <taxon>Rhodocyclales</taxon>
        <taxon>Zoogloeaceae</taxon>
        <taxon>Nitrogeniibacter</taxon>
    </lineage>
</organism>
<feature type="binding site" evidence="3">
    <location>
        <position position="221"/>
    </location>
    <ligand>
        <name>a divalent metal cation</name>
        <dbReference type="ChEBI" id="CHEBI:60240"/>
        <label>1</label>
    </ligand>
</feature>
<evidence type="ECO:0000313" key="5">
    <source>
        <dbReference type="Proteomes" id="UP000501991"/>
    </source>
</evidence>
<dbReference type="GO" id="GO:0005737">
    <property type="term" value="C:cytoplasm"/>
    <property type="evidence" value="ECO:0007669"/>
    <property type="project" value="TreeGrafter"/>
</dbReference>
<gene>
    <name evidence="4" type="ORF">G3580_14730</name>
</gene>
<reference evidence="4 5" key="1">
    <citation type="submission" date="2020-02" db="EMBL/GenBank/DDBJ databases">
        <title>Nitrogenibacter mangrovi gen. nov., sp. nov. isolated from mangrove sediment, a denitrifying betaproteobacterium.</title>
        <authorList>
            <person name="Liao H."/>
            <person name="Tian Y."/>
        </authorList>
    </citation>
    <scope>NUCLEOTIDE SEQUENCE [LARGE SCALE GENOMIC DNA]</scope>
    <source>
        <strain evidence="4 5">M9-3-2</strain>
    </source>
</reference>
<dbReference type="AlphaFoldDB" id="A0A6C1B919"/>
<dbReference type="NCBIfam" id="TIGR00486">
    <property type="entry name" value="YbgI_SA1388"/>
    <property type="match status" value="1"/>
</dbReference>
<proteinExistence type="inferred from homology"/>
<protein>
    <submittedName>
        <fullName evidence="4">Nif3-like dinuclear metal center hexameric protein</fullName>
    </submittedName>
</protein>
<dbReference type="PANTHER" id="PTHR13799:SF14">
    <property type="entry name" value="GTP CYCLOHYDROLASE 1 TYPE 2 HOMOLOG"/>
    <property type="match status" value="1"/>
</dbReference>
<feature type="binding site" evidence="3">
    <location>
        <position position="101"/>
    </location>
    <ligand>
        <name>a divalent metal cation</name>
        <dbReference type="ChEBI" id="CHEBI:60240"/>
        <label>1</label>
    </ligand>
</feature>
<evidence type="ECO:0000256" key="1">
    <source>
        <dbReference type="ARBA" id="ARBA00006964"/>
    </source>
</evidence>
<evidence type="ECO:0000313" key="4">
    <source>
        <dbReference type="EMBL" id="QID19873.1"/>
    </source>
</evidence>
<evidence type="ECO:0000256" key="2">
    <source>
        <dbReference type="ARBA" id="ARBA00022723"/>
    </source>
</evidence>
<feature type="binding site" evidence="3">
    <location>
        <position position="63"/>
    </location>
    <ligand>
        <name>a divalent metal cation</name>
        <dbReference type="ChEBI" id="CHEBI:60240"/>
        <label>1</label>
    </ligand>
</feature>
<dbReference type="KEGG" id="azq:G3580_14730"/>
<keyword evidence="2 3" id="KW-0479">Metal-binding</keyword>
<keyword evidence="5" id="KW-1185">Reference proteome</keyword>
<feature type="binding site" evidence="3">
    <location>
        <position position="217"/>
    </location>
    <ligand>
        <name>a divalent metal cation</name>
        <dbReference type="ChEBI" id="CHEBI:60240"/>
        <label>1</label>
    </ligand>
</feature>
<feature type="binding site" evidence="3">
    <location>
        <position position="64"/>
    </location>
    <ligand>
        <name>a divalent metal cation</name>
        <dbReference type="ChEBI" id="CHEBI:60240"/>
        <label>2</label>
    </ligand>
</feature>